<proteinExistence type="predicted"/>
<evidence type="ECO:0000313" key="2">
    <source>
        <dbReference type="Proteomes" id="UP000697995"/>
    </source>
</evidence>
<dbReference type="InterPro" id="IPR036736">
    <property type="entry name" value="ACP-like_sf"/>
</dbReference>
<protein>
    <recommendedName>
        <fullName evidence="3">Carrier domain-containing protein</fullName>
    </recommendedName>
</protein>
<evidence type="ECO:0008006" key="3">
    <source>
        <dbReference type="Google" id="ProtNLM"/>
    </source>
</evidence>
<dbReference type="RefSeq" id="WP_133222693.1">
    <property type="nucleotide sequence ID" value="NZ_NRSG01000286.1"/>
</dbReference>
<organism evidence="1 2">
    <name type="scientific">Paracraurococcus ruber</name>
    <dbReference type="NCBI Taxonomy" id="77675"/>
    <lineage>
        <taxon>Bacteria</taxon>
        <taxon>Pseudomonadati</taxon>
        <taxon>Pseudomonadota</taxon>
        <taxon>Alphaproteobacteria</taxon>
        <taxon>Acetobacterales</taxon>
        <taxon>Roseomonadaceae</taxon>
        <taxon>Paracraurococcus</taxon>
    </lineage>
</organism>
<gene>
    <name evidence="1" type="ORF">CKO45_24300</name>
</gene>
<comment type="caution">
    <text evidence="1">The sequence shown here is derived from an EMBL/GenBank/DDBJ whole genome shotgun (WGS) entry which is preliminary data.</text>
</comment>
<dbReference type="Gene3D" id="1.10.1200.10">
    <property type="entry name" value="ACP-like"/>
    <property type="match status" value="1"/>
</dbReference>
<reference evidence="1 2" key="1">
    <citation type="journal article" date="2020" name="Microorganisms">
        <title>Osmotic Adaptation and Compatible Solute Biosynthesis of Phototrophic Bacteria as Revealed from Genome Analyses.</title>
        <authorList>
            <person name="Imhoff J.F."/>
            <person name="Rahn T."/>
            <person name="Kunzel S."/>
            <person name="Keller A."/>
            <person name="Neulinger S.C."/>
        </authorList>
    </citation>
    <scope>NUCLEOTIDE SEQUENCE [LARGE SCALE GENOMIC DNA]</scope>
    <source>
        <strain evidence="1 2">DSM 15382</strain>
    </source>
</reference>
<dbReference type="SUPFAM" id="SSF47336">
    <property type="entry name" value="ACP-like"/>
    <property type="match status" value="1"/>
</dbReference>
<dbReference type="EMBL" id="NRSG01000286">
    <property type="protein sequence ID" value="MBK1661336.1"/>
    <property type="molecule type" value="Genomic_DNA"/>
</dbReference>
<keyword evidence="2" id="KW-1185">Reference proteome</keyword>
<sequence>MTAAAFTLDELAAIAARVIGVRALALSPGMAAGEVPGWDSLNHTLIMLEVANARGIALGAEETAVLPDFAAVVALVNARLGPPPG</sequence>
<dbReference type="Proteomes" id="UP000697995">
    <property type="component" value="Unassembled WGS sequence"/>
</dbReference>
<accession>A0ABS1D461</accession>
<evidence type="ECO:0000313" key="1">
    <source>
        <dbReference type="EMBL" id="MBK1661336.1"/>
    </source>
</evidence>
<name>A0ABS1D461_9PROT</name>